<dbReference type="Proteomes" id="UP001597073">
    <property type="component" value="Unassembled WGS sequence"/>
</dbReference>
<organism evidence="1 2">
    <name type="scientific">Mucilaginibacter lutimaris</name>
    <dbReference type="NCBI Taxonomy" id="931629"/>
    <lineage>
        <taxon>Bacteria</taxon>
        <taxon>Pseudomonadati</taxon>
        <taxon>Bacteroidota</taxon>
        <taxon>Sphingobacteriia</taxon>
        <taxon>Sphingobacteriales</taxon>
        <taxon>Sphingobacteriaceae</taxon>
        <taxon>Mucilaginibacter</taxon>
    </lineage>
</organism>
<gene>
    <name evidence="1" type="ORF">ACFQZI_14910</name>
</gene>
<accession>A0ABW2ZJ10</accession>
<dbReference type="RefSeq" id="WP_377143810.1">
    <property type="nucleotide sequence ID" value="NZ_JBHTIA010000011.1"/>
</dbReference>
<sequence>MKKQTTNLLLGVAVIVIWGGAGYRLVSRLSDTEEEVPVAPPERRKAADDFAASPDTAHLRLDYRDPFGLVARPVQRDSSRRSVTPRRETIKFIPADMGFVKYAGYIANPGSKRTLTMFMINGKTVMLNEGESAEGIKLLKNLRDSVKVLYRNQVRFITKSS</sequence>
<evidence type="ECO:0000313" key="2">
    <source>
        <dbReference type="Proteomes" id="UP001597073"/>
    </source>
</evidence>
<evidence type="ECO:0000313" key="1">
    <source>
        <dbReference type="EMBL" id="MFD0766152.1"/>
    </source>
</evidence>
<proteinExistence type="predicted"/>
<dbReference type="EMBL" id="JBHTIA010000011">
    <property type="protein sequence ID" value="MFD0766152.1"/>
    <property type="molecule type" value="Genomic_DNA"/>
</dbReference>
<comment type="caution">
    <text evidence="1">The sequence shown here is derived from an EMBL/GenBank/DDBJ whole genome shotgun (WGS) entry which is preliminary data.</text>
</comment>
<name>A0ABW2ZJ10_9SPHI</name>
<keyword evidence="2" id="KW-1185">Reference proteome</keyword>
<protein>
    <submittedName>
        <fullName evidence="1">Uncharacterized protein</fullName>
    </submittedName>
</protein>
<reference evidence="2" key="1">
    <citation type="journal article" date="2019" name="Int. J. Syst. Evol. Microbiol.">
        <title>The Global Catalogue of Microorganisms (GCM) 10K type strain sequencing project: providing services to taxonomists for standard genome sequencing and annotation.</title>
        <authorList>
            <consortium name="The Broad Institute Genomics Platform"/>
            <consortium name="The Broad Institute Genome Sequencing Center for Infectious Disease"/>
            <person name="Wu L."/>
            <person name="Ma J."/>
        </authorList>
    </citation>
    <scope>NUCLEOTIDE SEQUENCE [LARGE SCALE GENOMIC DNA]</scope>
    <source>
        <strain evidence="2">CCUG 60742</strain>
    </source>
</reference>